<evidence type="ECO:0000256" key="5">
    <source>
        <dbReference type="ARBA" id="ARBA00022694"/>
    </source>
</evidence>
<evidence type="ECO:0000313" key="11">
    <source>
        <dbReference type="EMBL" id="SPR00127.1"/>
    </source>
</evidence>
<dbReference type="Proteomes" id="UP000290189">
    <property type="component" value="Unassembled WGS sequence"/>
</dbReference>
<dbReference type="PANTHER" id="PTHR11088:SF60">
    <property type="entry name" value="TRNA DIMETHYLALLYLTRANSFERASE"/>
    <property type="match status" value="1"/>
</dbReference>
<evidence type="ECO:0000313" key="12">
    <source>
        <dbReference type="Proteomes" id="UP000290189"/>
    </source>
</evidence>
<evidence type="ECO:0000256" key="1">
    <source>
        <dbReference type="ARBA" id="ARBA00001946"/>
    </source>
</evidence>
<gene>
    <name evidence="11" type="ORF">PLBR_LOCUS7342</name>
</gene>
<evidence type="ECO:0000256" key="2">
    <source>
        <dbReference type="ARBA" id="ARBA00005842"/>
    </source>
</evidence>
<organism evidence="11 12">
    <name type="scientific">Plasmodiophora brassicae</name>
    <name type="common">Clubroot disease agent</name>
    <dbReference type="NCBI Taxonomy" id="37360"/>
    <lineage>
        <taxon>Eukaryota</taxon>
        <taxon>Sar</taxon>
        <taxon>Rhizaria</taxon>
        <taxon>Endomyxa</taxon>
        <taxon>Phytomyxea</taxon>
        <taxon>Plasmodiophorida</taxon>
        <taxon>Plasmodiophoridae</taxon>
        <taxon>Plasmodiophora</taxon>
    </lineage>
</organism>
<dbReference type="InterPro" id="IPR018022">
    <property type="entry name" value="IPT"/>
</dbReference>
<dbReference type="GO" id="GO:0006400">
    <property type="term" value="P:tRNA modification"/>
    <property type="evidence" value="ECO:0007669"/>
    <property type="project" value="TreeGrafter"/>
</dbReference>
<comment type="catalytic activity">
    <reaction evidence="9">
        <text>adenosine(37) in tRNA + dimethylallyl diphosphate = N(6)-dimethylallyladenosine(37) in tRNA + diphosphate</text>
        <dbReference type="Rhea" id="RHEA:26482"/>
        <dbReference type="Rhea" id="RHEA-COMP:10162"/>
        <dbReference type="Rhea" id="RHEA-COMP:10375"/>
        <dbReference type="ChEBI" id="CHEBI:33019"/>
        <dbReference type="ChEBI" id="CHEBI:57623"/>
        <dbReference type="ChEBI" id="CHEBI:74411"/>
        <dbReference type="ChEBI" id="CHEBI:74415"/>
        <dbReference type="EC" id="2.5.1.75"/>
    </reaction>
</comment>
<accession>A0A3P3YIV6</accession>
<feature type="compositionally biased region" description="Polar residues" evidence="10">
    <location>
        <begin position="459"/>
        <end position="475"/>
    </location>
</feature>
<comment type="cofactor">
    <cofactor evidence="1">
        <name>Mg(2+)</name>
        <dbReference type="ChEBI" id="CHEBI:18420"/>
    </cofactor>
</comment>
<dbReference type="PANTHER" id="PTHR11088">
    <property type="entry name" value="TRNA DIMETHYLALLYLTRANSFERASE"/>
    <property type="match status" value="1"/>
</dbReference>
<evidence type="ECO:0000256" key="7">
    <source>
        <dbReference type="ARBA" id="ARBA00022840"/>
    </source>
</evidence>
<feature type="region of interest" description="Disordered" evidence="10">
    <location>
        <begin position="444"/>
        <end position="475"/>
    </location>
</feature>
<evidence type="ECO:0000256" key="6">
    <source>
        <dbReference type="ARBA" id="ARBA00022741"/>
    </source>
</evidence>
<keyword evidence="11" id="KW-0496">Mitochondrion</keyword>
<dbReference type="Pfam" id="PF01715">
    <property type="entry name" value="IPPT"/>
    <property type="match status" value="1"/>
</dbReference>
<keyword evidence="8" id="KW-0460">Magnesium</keyword>
<evidence type="ECO:0000256" key="4">
    <source>
        <dbReference type="ARBA" id="ARBA00022679"/>
    </source>
</evidence>
<dbReference type="EMBL" id="OVEO01000013">
    <property type="protein sequence ID" value="SPR00127.1"/>
    <property type="molecule type" value="Genomic_DNA"/>
</dbReference>
<dbReference type="AlphaFoldDB" id="A0A3P3YIV6"/>
<proteinExistence type="inferred from homology"/>
<name>A0A3P3YIV6_PLABS</name>
<dbReference type="HAMAP" id="MF_00185">
    <property type="entry name" value="IPP_trans"/>
    <property type="match status" value="1"/>
</dbReference>
<geneLocation type="mitochondrion" evidence="11"/>
<comment type="similarity">
    <text evidence="2">Belongs to the IPP transferase family.</text>
</comment>
<evidence type="ECO:0000256" key="3">
    <source>
        <dbReference type="ARBA" id="ARBA00012665"/>
    </source>
</evidence>
<sequence>MEQFPDQNPTTTPTIVILAAGRWLPTCRAAACQSGLGMLRSAVPRCLVLAGCTGIGKSALAVRLALEHGGEIVSADSVAVYRHLNVGADKPPRQWRDAVPHHLVDAADPAQPTYTAAQFADDATGAIHAIHSRGNLPIVVGGSGMYLSFLIHGFDRSQSSSARCDTVSIGMVEAAVSGSQSWDDAISVLGGALSPGLASTARQVADYLKHIQPGNVRRLESAVHRLRCLAPGSAVPEYNGRQVYDGTPKGNGDQIDFRCVFLQCPRTTMYRAIDLRCERMLQNGLLDEVSYLLERGWLVEGTPPANSIGYRQAIEFLREPKFDLAAFRLFVDEFQAASRQFARKQVSWFRRDFEYRFIDVDRKADPEDDRLSAMLMDWYRLDRDQLDAVRASSEYQLAQKALRQTLTKDARDEQRKYLPERVIFKHGLSLDAIMRLMAQSQPSPDFAPPKFVPPDNVDDSAQSEAAASNLYCSRT</sequence>
<keyword evidence="7" id="KW-0067">ATP-binding</keyword>
<dbReference type="SUPFAM" id="SSF52540">
    <property type="entry name" value="P-loop containing nucleoside triphosphate hydrolases"/>
    <property type="match status" value="1"/>
</dbReference>
<keyword evidence="4" id="KW-0808">Transferase</keyword>
<dbReference type="GO" id="GO:0052381">
    <property type="term" value="F:tRNA dimethylallyltransferase activity"/>
    <property type="evidence" value="ECO:0007669"/>
    <property type="project" value="UniProtKB-EC"/>
</dbReference>
<protein>
    <recommendedName>
        <fullName evidence="3">tRNA dimethylallyltransferase</fullName>
        <ecNumber evidence="3">2.5.1.75</ecNumber>
    </recommendedName>
</protein>
<dbReference type="Gene3D" id="3.40.50.300">
    <property type="entry name" value="P-loop containing nucleotide triphosphate hydrolases"/>
    <property type="match status" value="1"/>
</dbReference>
<keyword evidence="6" id="KW-0547">Nucleotide-binding</keyword>
<dbReference type="EC" id="2.5.1.75" evidence="3"/>
<dbReference type="GO" id="GO:0005524">
    <property type="term" value="F:ATP binding"/>
    <property type="evidence" value="ECO:0007669"/>
    <property type="project" value="UniProtKB-KW"/>
</dbReference>
<keyword evidence="5" id="KW-0819">tRNA processing</keyword>
<evidence type="ECO:0000256" key="9">
    <source>
        <dbReference type="ARBA" id="ARBA00049563"/>
    </source>
</evidence>
<evidence type="ECO:0000256" key="8">
    <source>
        <dbReference type="ARBA" id="ARBA00022842"/>
    </source>
</evidence>
<dbReference type="InterPro" id="IPR039657">
    <property type="entry name" value="Dimethylallyltransferase"/>
</dbReference>
<reference evidence="11 12" key="1">
    <citation type="submission" date="2018-03" db="EMBL/GenBank/DDBJ databases">
        <authorList>
            <person name="Fogelqvist J."/>
        </authorList>
    </citation>
    <scope>NUCLEOTIDE SEQUENCE [LARGE SCALE GENOMIC DNA]</scope>
</reference>
<dbReference type="InterPro" id="IPR027417">
    <property type="entry name" value="P-loop_NTPase"/>
</dbReference>
<evidence type="ECO:0000256" key="10">
    <source>
        <dbReference type="SAM" id="MobiDB-lite"/>
    </source>
</evidence>